<protein>
    <submittedName>
        <fullName evidence="2">Uncharacterized protein</fullName>
    </submittedName>
</protein>
<keyword evidence="1" id="KW-0472">Membrane</keyword>
<evidence type="ECO:0000313" key="2">
    <source>
        <dbReference type="EMBL" id="MBS8263920.1"/>
    </source>
</evidence>
<comment type="caution">
    <text evidence="2">The sequence shown here is derived from an EMBL/GenBank/DDBJ whole genome shotgun (WGS) entry which is preliminary data.</text>
</comment>
<gene>
    <name evidence="2" type="ORF">DYI25_05660</name>
</gene>
<sequence length="83" mass="9687">MIKIRNFLIVISHYFLWGIVDFIPFSWGWAYSTASNIYYFALLISAVIFTYIFIKKKRFISFAFLLVYSLAMALSLLASIRGL</sequence>
<keyword evidence="3" id="KW-1185">Reference proteome</keyword>
<dbReference type="EMBL" id="QTKX01000001">
    <property type="protein sequence ID" value="MBS8263920.1"/>
    <property type="molecule type" value="Genomic_DNA"/>
</dbReference>
<reference evidence="2 3" key="1">
    <citation type="journal article" date="2021" name="Microorganisms">
        <title>Bacterial Dimethylsulfoniopropionate Biosynthesis in the East China Sea.</title>
        <authorList>
            <person name="Liu J."/>
            <person name="Zhang Y."/>
            <person name="Liu J."/>
            <person name="Zhong H."/>
            <person name="Williams B.T."/>
            <person name="Zheng Y."/>
            <person name="Curson A.R.J."/>
            <person name="Sun C."/>
            <person name="Sun H."/>
            <person name="Song D."/>
            <person name="Wagner Mackenzie B."/>
            <person name="Bermejo Martinez A."/>
            <person name="Todd J.D."/>
            <person name="Zhang X.H."/>
        </authorList>
    </citation>
    <scope>NUCLEOTIDE SEQUENCE [LARGE SCALE GENOMIC DNA]</scope>
    <source>
        <strain evidence="2 3">ESS08</strain>
    </source>
</reference>
<keyword evidence="1" id="KW-1133">Transmembrane helix</keyword>
<organism evidence="2 3">
    <name type="scientific">Mesobacillus boroniphilus</name>
    <dbReference type="NCBI Taxonomy" id="308892"/>
    <lineage>
        <taxon>Bacteria</taxon>
        <taxon>Bacillati</taxon>
        <taxon>Bacillota</taxon>
        <taxon>Bacilli</taxon>
        <taxon>Bacillales</taxon>
        <taxon>Bacillaceae</taxon>
        <taxon>Mesobacillus</taxon>
    </lineage>
</organism>
<name>A0A944GWQ9_9BACI</name>
<keyword evidence="1" id="KW-0812">Transmembrane</keyword>
<proteinExistence type="predicted"/>
<dbReference type="AlphaFoldDB" id="A0A944GWQ9"/>
<feature type="transmembrane region" description="Helical" evidence="1">
    <location>
        <begin position="7"/>
        <end position="31"/>
    </location>
</feature>
<feature type="transmembrane region" description="Helical" evidence="1">
    <location>
        <begin position="37"/>
        <end position="54"/>
    </location>
</feature>
<evidence type="ECO:0000256" key="1">
    <source>
        <dbReference type="SAM" id="Phobius"/>
    </source>
</evidence>
<feature type="transmembrane region" description="Helical" evidence="1">
    <location>
        <begin position="59"/>
        <end position="80"/>
    </location>
</feature>
<accession>A0A944GWQ9</accession>
<dbReference type="Proteomes" id="UP000761411">
    <property type="component" value="Unassembled WGS sequence"/>
</dbReference>
<dbReference type="RefSeq" id="WP_213367446.1">
    <property type="nucleotide sequence ID" value="NZ_QTKX01000001.1"/>
</dbReference>
<evidence type="ECO:0000313" key="3">
    <source>
        <dbReference type="Proteomes" id="UP000761411"/>
    </source>
</evidence>